<dbReference type="Gene3D" id="2.60.270.50">
    <property type="match status" value="1"/>
</dbReference>
<name>A0A8H7CEM5_9AGAR</name>
<sequence length="120" mass="12269">MSPSRSVTVKFTNNSGGIVTRSSASLAGGVWTTNQYPPDTISAGATGSWESESDGLWTGTEGTVVYTLPGAAITIYWNNPQVGSNDYSITIAGAEAASYKGSHTGGDGNNATVNFTLAKA</sequence>
<dbReference type="OrthoDB" id="3263887at2759"/>
<evidence type="ECO:0000313" key="2">
    <source>
        <dbReference type="Proteomes" id="UP000620124"/>
    </source>
</evidence>
<dbReference type="AlphaFoldDB" id="A0A8H7CEM5"/>
<evidence type="ECO:0000313" key="1">
    <source>
        <dbReference type="EMBL" id="KAF7333177.1"/>
    </source>
</evidence>
<reference evidence="1" key="1">
    <citation type="submission" date="2020-05" db="EMBL/GenBank/DDBJ databases">
        <title>Mycena genomes resolve the evolution of fungal bioluminescence.</title>
        <authorList>
            <person name="Tsai I.J."/>
        </authorList>
    </citation>
    <scope>NUCLEOTIDE SEQUENCE</scope>
    <source>
        <strain evidence="1">CCC161011</strain>
    </source>
</reference>
<dbReference type="EMBL" id="JACAZI010000030">
    <property type="protein sequence ID" value="KAF7333177.1"/>
    <property type="molecule type" value="Genomic_DNA"/>
</dbReference>
<gene>
    <name evidence="1" type="ORF">MVEN_02383500</name>
</gene>
<proteinExistence type="predicted"/>
<accession>A0A8H7CEM5</accession>
<organism evidence="1 2">
    <name type="scientific">Mycena venus</name>
    <dbReference type="NCBI Taxonomy" id="2733690"/>
    <lineage>
        <taxon>Eukaryota</taxon>
        <taxon>Fungi</taxon>
        <taxon>Dikarya</taxon>
        <taxon>Basidiomycota</taxon>
        <taxon>Agaricomycotina</taxon>
        <taxon>Agaricomycetes</taxon>
        <taxon>Agaricomycetidae</taxon>
        <taxon>Agaricales</taxon>
        <taxon>Marasmiineae</taxon>
        <taxon>Mycenaceae</taxon>
        <taxon>Mycena</taxon>
    </lineage>
</organism>
<comment type="caution">
    <text evidence="1">The sequence shown here is derived from an EMBL/GenBank/DDBJ whole genome shotgun (WGS) entry which is preliminary data.</text>
</comment>
<keyword evidence="2" id="KW-1185">Reference proteome</keyword>
<protein>
    <submittedName>
        <fullName evidence="1">Crystal protein ET79</fullName>
    </submittedName>
</protein>
<dbReference type="Proteomes" id="UP000620124">
    <property type="component" value="Unassembled WGS sequence"/>
</dbReference>